<organism evidence="1 2">
    <name type="scientific">Candidatus Methylobacter favarea</name>
    <dbReference type="NCBI Taxonomy" id="2707345"/>
    <lineage>
        <taxon>Bacteria</taxon>
        <taxon>Pseudomonadati</taxon>
        <taxon>Pseudomonadota</taxon>
        <taxon>Gammaproteobacteria</taxon>
        <taxon>Methylococcales</taxon>
        <taxon>Methylococcaceae</taxon>
        <taxon>Methylobacter</taxon>
    </lineage>
</organism>
<gene>
    <name evidence="1" type="ORF">METHB2_90064</name>
</gene>
<sequence>MKPFNWNSDKNYKLIKERGISFEDVVFCLQSGGLLDDISHPNDERYAHQRVFVAAIDDYVYLVPYVETEDEIF</sequence>
<dbReference type="AlphaFoldDB" id="A0A8S0YB14"/>
<evidence type="ECO:0000313" key="1">
    <source>
        <dbReference type="EMBL" id="CAA9892957.1"/>
    </source>
</evidence>
<dbReference type="InterPro" id="IPR038573">
    <property type="entry name" value="BrnT_sf"/>
</dbReference>
<comment type="caution">
    <text evidence="1">The sequence shown here is derived from an EMBL/GenBank/DDBJ whole genome shotgun (WGS) entry which is preliminary data.</text>
</comment>
<protein>
    <submittedName>
        <fullName evidence="1">Toxin</fullName>
    </submittedName>
</protein>
<reference evidence="1 2" key="1">
    <citation type="submission" date="2020-02" db="EMBL/GenBank/DDBJ databases">
        <authorList>
            <person name="Hogendoorn C."/>
        </authorList>
    </citation>
    <scope>NUCLEOTIDE SEQUENCE [LARGE SCALE GENOMIC DNA]</scope>
    <source>
        <strain evidence="1">METHB21</strain>
    </source>
</reference>
<accession>A0A8S0YB14</accession>
<evidence type="ECO:0000313" key="2">
    <source>
        <dbReference type="Proteomes" id="UP000494216"/>
    </source>
</evidence>
<dbReference type="Proteomes" id="UP000494216">
    <property type="component" value="Unassembled WGS sequence"/>
</dbReference>
<name>A0A8S0YB14_9GAMM</name>
<dbReference type="EMBL" id="CADCXN010000124">
    <property type="protein sequence ID" value="CAA9892957.1"/>
    <property type="molecule type" value="Genomic_DNA"/>
</dbReference>
<dbReference type="Gene3D" id="3.10.450.530">
    <property type="entry name" value="Ribonuclease toxin, BrnT, of type II toxin-antitoxin system"/>
    <property type="match status" value="1"/>
</dbReference>
<keyword evidence="2" id="KW-1185">Reference proteome</keyword>
<dbReference type="RefSeq" id="WP_246247133.1">
    <property type="nucleotide sequence ID" value="NZ_CADCXN010000124.1"/>
</dbReference>
<proteinExistence type="predicted"/>